<evidence type="ECO:0000256" key="5">
    <source>
        <dbReference type="ARBA" id="ARBA00022932"/>
    </source>
</evidence>
<protein>
    <recommendedName>
        <fullName evidence="1">DNA-directed DNA polymerase</fullName>
        <ecNumber evidence="1">2.7.7.7</ecNumber>
    </recommendedName>
</protein>
<dbReference type="STRING" id="1121881.SAMN02745225_01106"/>
<keyword evidence="5" id="KW-0239">DNA-directed DNA polymerase</keyword>
<evidence type="ECO:0000256" key="6">
    <source>
        <dbReference type="ARBA" id="ARBA00034754"/>
    </source>
</evidence>
<comment type="catalytic activity">
    <reaction evidence="7">
        <text>DNA(n) + a 2'-deoxyribonucleoside 5'-triphosphate = DNA(n+1) + diphosphate</text>
        <dbReference type="Rhea" id="RHEA:22508"/>
        <dbReference type="Rhea" id="RHEA-COMP:17339"/>
        <dbReference type="Rhea" id="RHEA-COMP:17340"/>
        <dbReference type="ChEBI" id="CHEBI:33019"/>
        <dbReference type="ChEBI" id="CHEBI:61560"/>
        <dbReference type="ChEBI" id="CHEBI:173112"/>
        <dbReference type="EC" id="2.7.7.7"/>
    </reaction>
</comment>
<dbReference type="GO" id="GO:0009360">
    <property type="term" value="C:DNA polymerase III complex"/>
    <property type="evidence" value="ECO:0007669"/>
    <property type="project" value="TreeGrafter"/>
</dbReference>
<sequence>MVLEADLTDGFDARFIAVVSEDEVELLDLTHETVEKLRSKVSALETVDVVANEETLVPALSQLAQTPMFADGILVVLRFAKVSDAEAKVLIEAMENSLTSNYLLISSSKSLPKTLQGYLKDKGQIEVSKIGKRGSDYAESCFSRSSLVFSKDAKTVILEALGEDLSMLPSLLLTLESAISGETEVSRDDVQPFLHEIEDLAPWALPDLIVSGKTKEAIELLRKLEKTQIAFPIVLTVVQKRFVELAALSSLGLRSAQDRVSAYQRGTGSAPKAPPFVLERIWREAVNLDLQSFQKIFTILGETERSIRGGSSLEPYVLLELAVARLAAICLSRQRRAISRRR</sequence>
<dbReference type="InterPro" id="IPR008921">
    <property type="entry name" value="DNA_pol3_clamp-load_cplx_C"/>
</dbReference>
<dbReference type="AlphaFoldDB" id="A0A1M4UV11"/>
<dbReference type="Gene3D" id="1.20.272.10">
    <property type="match status" value="1"/>
</dbReference>
<dbReference type="EC" id="2.7.7.7" evidence="1"/>
<keyword evidence="3" id="KW-0548">Nucleotidyltransferase</keyword>
<evidence type="ECO:0000256" key="1">
    <source>
        <dbReference type="ARBA" id="ARBA00012417"/>
    </source>
</evidence>
<dbReference type="Proteomes" id="UP000184295">
    <property type="component" value="Unassembled WGS sequence"/>
</dbReference>
<evidence type="ECO:0000256" key="2">
    <source>
        <dbReference type="ARBA" id="ARBA00022679"/>
    </source>
</evidence>
<evidence type="ECO:0000256" key="4">
    <source>
        <dbReference type="ARBA" id="ARBA00022705"/>
    </source>
</evidence>
<accession>A0A1M4UV11</accession>
<proteinExistence type="inferred from homology"/>
<dbReference type="GO" id="GO:0006261">
    <property type="term" value="P:DNA-templated DNA replication"/>
    <property type="evidence" value="ECO:0007669"/>
    <property type="project" value="TreeGrafter"/>
</dbReference>
<evidence type="ECO:0000313" key="8">
    <source>
        <dbReference type="EMBL" id="SHE60601.1"/>
    </source>
</evidence>
<dbReference type="GO" id="GO:0003677">
    <property type="term" value="F:DNA binding"/>
    <property type="evidence" value="ECO:0007669"/>
    <property type="project" value="InterPro"/>
</dbReference>
<keyword evidence="2" id="KW-0808">Transferase</keyword>
<dbReference type="GO" id="GO:0003887">
    <property type="term" value="F:DNA-directed DNA polymerase activity"/>
    <property type="evidence" value="ECO:0007669"/>
    <property type="project" value="UniProtKB-KW"/>
</dbReference>
<keyword evidence="9" id="KW-1185">Reference proteome</keyword>
<reference evidence="9" key="1">
    <citation type="submission" date="2016-11" db="EMBL/GenBank/DDBJ databases">
        <authorList>
            <person name="Varghese N."/>
            <person name="Submissions S."/>
        </authorList>
    </citation>
    <scope>NUCLEOTIDE SEQUENCE [LARGE SCALE GENOMIC DNA]</scope>
    <source>
        <strain evidence="9">DSM 19514</strain>
    </source>
</reference>
<dbReference type="PANTHER" id="PTHR34388:SF1">
    <property type="entry name" value="DNA POLYMERASE III SUBUNIT DELTA"/>
    <property type="match status" value="1"/>
</dbReference>
<organism evidence="8 9">
    <name type="scientific">Ferrithrix thermotolerans DSM 19514</name>
    <dbReference type="NCBI Taxonomy" id="1121881"/>
    <lineage>
        <taxon>Bacteria</taxon>
        <taxon>Bacillati</taxon>
        <taxon>Actinomycetota</taxon>
        <taxon>Acidimicrobiia</taxon>
        <taxon>Acidimicrobiales</taxon>
        <taxon>Acidimicrobiaceae</taxon>
        <taxon>Ferrithrix</taxon>
    </lineage>
</organism>
<dbReference type="PANTHER" id="PTHR34388">
    <property type="entry name" value="DNA POLYMERASE III SUBUNIT DELTA"/>
    <property type="match status" value="1"/>
</dbReference>
<dbReference type="NCBIfam" id="TIGR01128">
    <property type="entry name" value="holA"/>
    <property type="match status" value="1"/>
</dbReference>
<gene>
    <name evidence="8" type="ORF">SAMN02745225_01106</name>
</gene>
<comment type="similarity">
    <text evidence="6">Belongs to the DNA polymerase HolA subunit family.</text>
</comment>
<dbReference type="InterPro" id="IPR005790">
    <property type="entry name" value="DNA_polIII_delta"/>
</dbReference>
<dbReference type="SUPFAM" id="SSF48019">
    <property type="entry name" value="post-AAA+ oligomerization domain-like"/>
    <property type="match status" value="1"/>
</dbReference>
<evidence type="ECO:0000256" key="7">
    <source>
        <dbReference type="ARBA" id="ARBA00049244"/>
    </source>
</evidence>
<evidence type="ECO:0000256" key="3">
    <source>
        <dbReference type="ARBA" id="ARBA00022695"/>
    </source>
</evidence>
<keyword evidence="4" id="KW-0235">DNA replication</keyword>
<evidence type="ECO:0000313" key="9">
    <source>
        <dbReference type="Proteomes" id="UP000184295"/>
    </source>
</evidence>
<dbReference type="EMBL" id="FQUL01000012">
    <property type="protein sequence ID" value="SHE60601.1"/>
    <property type="molecule type" value="Genomic_DNA"/>
</dbReference>
<name>A0A1M4UV11_9ACTN</name>